<name>A0A0S4RA44_CAMHY</name>
<organism evidence="1 2">
    <name type="scientific">Campylobacter hyointestinalis subsp. hyointestinalis</name>
    <dbReference type="NCBI Taxonomy" id="91352"/>
    <lineage>
        <taxon>Bacteria</taxon>
        <taxon>Pseudomonadati</taxon>
        <taxon>Campylobacterota</taxon>
        <taxon>Epsilonproteobacteria</taxon>
        <taxon>Campylobacterales</taxon>
        <taxon>Campylobacteraceae</taxon>
        <taxon>Campylobacter</taxon>
    </lineage>
</organism>
<dbReference type="RefSeq" id="WP_059434920.1">
    <property type="nucleotide sequence ID" value="NZ_FAVB01000001.1"/>
</dbReference>
<accession>A0A0S4RA44</accession>
<proteinExistence type="predicted"/>
<dbReference type="EMBL" id="FAVB01000001">
    <property type="protein sequence ID" value="CUU71022.1"/>
    <property type="molecule type" value="Genomic_DNA"/>
</dbReference>
<reference evidence="1 2" key="1">
    <citation type="submission" date="2015-11" db="EMBL/GenBank/DDBJ databases">
        <authorList>
            <consortium name="Pathogen Informatics"/>
        </authorList>
    </citation>
    <scope>NUCLEOTIDE SEQUENCE [LARGE SCALE GENOMIC DNA]</scope>
    <source>
        <strain evidence="1 2">006A-0059</strain>
    </source>
</reference>
<dbReference type="Proteomes" id="UP000052237">
    <property type="component" value="Unassembled WGS sequence"/>
</dbReference>
<sequence>MPNKDKYKIVEGLFIDLMSCTLENVLEKLKSGSADSKDIRNAITLLKDNGFTLRDIPINKDPNEVLTEIAKTLPALPNLSKNGEIIDLMEYDENEQ</sequence>
<protein>
    <submittedName>
        <fullName evidence="1">Uncharacterized protein</fullName>
    </submittedName>
</protein>
<keyword evidence="2" id="KW-1185">Reference proteome</keyword>
<dbReference type="AlphaFoldDB" id="A0A0S4RA44"/>
<evidence type="ECO:0000313" key="2">
    <source>
        <dbReference type="Proteomes" id="UP000052237"/>
    </source>
</evidence>
<evidence type="ECO:0000313" key="1">
    <source>
        <dbReference type="EMBL" id="CUU71022.1"/>
    </source>
</evidence>
<comment type="caution">
    <text evidence="1">The sequence shown here is derived from an EMBL/GenBank/DDBJ whole genome shotgun (WGS) entry which is preliminary data.</text>
</comment>
<gene>
    <name evidence="1" type="ORF">ERS686654_00299</name>
</gene>